<keyword evidence="3" id="KW-1185">Reference proteome</keyword>
<dbReference type="InterPro" id="IPR015655">
    <property type="entry name" value="PP2C"/>
</dbReference>
<name>A0A2K9LG65_9GAMM</name>
<sequence length="222" mass="23723">MVHVVSISHKGTKSSVNEDACIALASKGIFVVADGVGGGPSGDFASRTLVEEIDSMCRDGEHSEEDLLLAIQVANEKIFSAAQDSRLNGMATTVVAVVLDQESLMVCHVGDSRAYRLRSGQLTPLTKDHSKIVEKGNDVRKQVVTNALGIRESVKVEISRSDFVSGDLLFLMTDGVSDVLDDAVICEILNGANRSVSDRVLQLVSESEARGGKDDKTVLCVF</sequence>
<dbReference type="PROSITE" id="PS51746">
    <property type="entry name" value="PPM_2"/>
    <property type="match status" value="1"/>
</dbReference>
<feature type="domain" description="PPM-type phosphatase" evidence="1">
    <location>
        <begin position="4"/>
        <end position="222"/>
    </location>
</feature>
<dbReference type="CDD" id="cd00143">
    <property type="entry name" value="PP2Cc"/>
    <property type="match status" value="1"/>
</dbReference>
<organism evidence="2 3">
    <name type="scientific">Ketobacter alkanivorans</name>
    <dbReference type="NCBI Taxonomy" id="1917421"/>
    <lineage>
        <taxon>Bacteria</taxon>
        <taxon>Pseudomonadati</taxon>
        <taxon>Pseudomonadota</taxon>
        <taxon>Gammaproteobacteria</taxon>
        <taxon>Pseudomonadales</taxon>
        <taxon>Ketobacteraceae</taxon>
        <taxon>Ketobacter</taxon>
    </lineage>
</organism>
<protein>
    <recommendedName>
        <fullName evidence="1">PPM-type phosphatase domain-containing protein</fullName>
    </recommendedName>
</protein>
<dbReference type="Gene3D" id="3.60.40.10">
    <property type="entry name" value="PPM-type phosphatase domain"/>
    <property type="match status" value="1"/>
</dbReference>
<dbReference type="InterPro" id="IPR036457">
    <property type="entry name" value="PPM-type-like_dom_sf"/>
</dbReference>
<evidence type="ECO:0000259" key="1">
    <source>
        <dbReference type="PROSITE" id="PS51746"/>
    </source>
</evidence>
<dbReference type="EMBL" id="CP022684">
    <property type="protein sequence ID" value="AUM11272.1"/>
    <property type="molecule type" value="Genomic_DNA"/>
</dbReference>
<dbReference type="Proteomes" id="UP000235116">
    <property type="component" value="Chromosome"/>
</dbReference>
<evidence type="ECO:0000313" key="2">
    <source>
        <dbReference type="EMBL" id="AUM11272.1"/>
    </source>
</evidence>
<dbReference type="KEGG" id="kak:Kalk_01990"/>
<dbReference type="GO" id="GO:0004722">
    <property type="term" value="F:protein serine/threonine phosphatase activity"/>
    <property type="evidence" value="ECO:0007669"/>
    <property type="project" value="InterPro"/>
</dbReference>
<proteinExistence type="predicted"/>
<dbReference type="Pfam" id="PF13672">
    <property type="entry name" value="PP2C_2"/>
    <property type="match status" value="1"/>
</dbReference>
<dbReference type="AlphaFoldDB" id="A0A2K9LG65"/>
<evidence type="ECO:0000313" key="3">
    <source>
        <dbReference type="Proteomes" id="UP000235116"/>
    </source>
</evidence>
<dbReference type="SMART" id="SM00331">
    <property type="entry name" value="PP2C_SIG"/>
    <property type="match status" value="1"/>
</dbReference>
<dbReference type="SMART" id="SM00332">
    <property type="entry name" value="PP2Cc"/>
    <property type="match status" value="1"/>
</dbReference>
<dbReference type="OrthoDB" id="9816047at2"/>
<dbReference type="PANTHER" id="PTHR47992">
    <property type="entry name" value="PROTEIN PHOSPHATASE"/>
    <property type="match status" value="1"/>
</dbReference>
<dbReference type="RefSeq" id="WP_101892612.1">
    <property type="nucleotide sequence ID" value="NZ_CP022684.1"/>
</dbReference>
<reference evidence="3" key="1">
    <citation type="submission" date="2017-08" db="EMBL/GenBank/DDBJ databases">
        <title>Direct submision.</title>
        <authorList>
            <person name="Kim S.-J."/>
            <person name="Rhee S.-K."/>
        </authorList>
    </citation>
    <scope>NUCLEOTIDE SEQUENCE [LARGE SCALE GENOMIC DNA]</scope>
    <source>
        <strain evidence="3">GI5</strain>
    </source>
</reference>
<accession>A0A2K9LG65</accession>
<dbReference type="InterPro" id="IPR001932">
    <property type="entry name" value="PPM-type_phosphatase-like_dom"/>
</dbReference>
<gene>
    <name evidence="2" type="ORF">Kalk_01990</name>
</gene>
<dbReference type="SUPFAM" id="SSF81606">
    <property type="entry name" value="PP2C-like"/>
    <property type="match status" value="1"/>
</dbReference>